<dbReference type="Gene3D" id="3.90.25.10">
    <property type="entry name" value="UDP-galactose 4-epimerase, domain 1"/>
    <property type="match status" value="1"/>
</dbReference>
<keyword evidence="9 10" id="KW-0119">Carbohydrate metabolism</keyword>
<comment type="subunit">
    <text evidence="10">Homodimer.</text>
</comment>
<sequence length="341" mass="36923">MSQNILVCGGAGYIGSHMVRLLRRSGHAVTVFDNFSQGHQAALPDDVSVIEGDLCDPQALVRAFAAGPFDAVYHFAALISVGESVTAPDLYYRNNVVGALNLLDAMRGAGCDRIVFSSTAAIFGNPETDLIDESHRRAPLNPYGWSKLMMEQILADYAQAFGVRSVSFRYFNAAGADPAGAIGEAHDPETHLIPNILLSAMGVRPGLEIFGDDYDTRDGTCVRDYIHVNDIASAHLAALDLMDAEPGAHAFNLGNGRGFTNLDVIDAAREVTGRDIPMRVGPRRPGDAAMLVADSTKARNRLDWTPELPDIRDIMKTAWTWHQAPAYGPFAVERTAERIAK</sequence>
<dbReference type="SUPFAM" id="SSF51735">
    <property type="entry name" value="NAD(P)-binding Rossmann-fold domains"/>
    <property type="match status" value="1"/>
</dbReference>
<comment type="catalytic activity">
    <reaction evidence="1 10">
        <text>UDP-alpha-D-glucose = UDP-alpha-D-galactose</text>
        <dbReference type="Rhea" id="RHEA:22168"/>
        <dbReference type="ChEBI" id="CHEBI:58885"/>
        <dbReference type="ChEBI" id="CHEBI:66914"/>
        <dbReference type="EC" id="5.1.3.2"/>
    </reaction>
</comment>
<evidence type="ECO:0000313" key="12">
    <source>
        <dbReference type="EMBL" id="SFQ67290.1"/>
    </source>
</evidence>
<dbReference type="Proteomes" id="UP000243106">
    <property type="component" value="Unassembled WGS sequence"/>
</dbReference>
<dbReference type="AlphaFoldDB" id="A0A1I6AF50"/>
<evidence type="ECO:0000256" key="9">
    <source>
        <dbReference type="ARBA" id="ARBA00023277"/>
    </source>
</evidence>
<dbReference type="EC" id="5.1.3.2" evidence="5 10"/>
<comment type="pathway">
    <text evidence="3 10">Carbohydrate metabolism; galactose metabolism.</text>
</comment>
<name>A0A1I6AF50_9RHOB</name>
<keyword evidence="8 10" id="KW-0413">Isomerase</keyword>
<evidence type="ECO:0000313" key="13">
    <source>
        <dbReference type="Proteomes" id="UP000243106"/>
    </source>
</evidence>
<dbReference type="CDD" id="cd05247">
    <property type="entry name" value="UDP_G4E_1_SDR_e"/>
    <property type="match status" value="1"/>
</dbReference>
<dbReference type="InterPro" id="IPR001509">
    <property type="entry name" value="Epimerase_deHydtase"/>
</dbReference>
<evidence type="ECO:0000256" key="8">
    <source>
        <dbReference type="ARBA" id="ARBA00023235"/>
    </source>
</evidence>
<comment type="similarity">
    <text evidence="4 10">Belongs to the NAD(P)-dependent epimerase/dehydratase family.</text>
</comment>
<evidence type="ECO:0000256" key="4">
    <source>
        <dbReference type="ARBA" id="ARBA00007637"/>
    </source>
</evidence>
<evidence type="ECO:0000256" key="1">
    <source>
        <dbReference type="ARBA" id="ARBA00000083"/>
    </source>
</evidence>
<dbReference type="InterPro" id="IPR036291">
    <property type="entry name" value="NAD(P)-bd_dom_sf"/>
</dbReference>
<dbReference type="UniPathway" id="UPA00214"/>
<dbReference type="Pfam" id="PF01370">
    <property type="entry name" value="Epimerase"/>
    <property type="match status" value="1"/>
</dbReference>
<evidence type="ECO:0000256" key="6">
    <source>
        <dbReference type="ARBA" id="ARBA00018569"/>
    </source>
</evidence>
<evidence type="ECO:0000259" key="11">
    <source>
        <dbReference type="Pfam" id="PF01370"/>
    </source>
</evidence>
<dbReference type="STRING" id="93684.SAMN05421853_11829"/>
<evidence type="ECO:0000256" key="2">
    <source>
        <dbReference type="ARBA" id="ARBA00001911"/>
    </source>
</evidence>
<dbReference type="PANTHER" id="PTHR43725:SF53">
    <property type="entry name" value="UDP-ARABINOSE 4-EPIMERASE 1"/>
    <property type="match status" value="1"/>
</dbReference>
<dbReference type="PANTHER" id="PTHR43725">
    <property type="entry name" value="UDP-GLUCOSE 4-EPIMERASE"/>
    <property type="match status" value="1"/>
</dbReference>
<keyword evidence="13" id="KW-1185">Reference proteome</keyword>
<accession>A0A1I6AF50</accession>
<gene>
    <name evidence="12" type="ORF">SAMN05421853_11829</name>
</gene>
<comment type="cofactor">
    <cofactor evidence="2 10">
        <name>NAD(+)</name>
        <dbReference type="ChEBI" id="CHEBI:57540"/>
    </cofactor>
</comment>
<dbReference type="Gene3D" id="3.40.50.720">
    <property type="entry name" value="NAD(P)-binding Rossmann-like Domain"/>
    <property type="match status" value="1"/>
</dbReference>
<evidence type="ECO:0000256" key="3">
    <source>
        <dbReference type="ARBA" id="ARBA00004947"/>
    </source>
</evidence>
<dbReference type="InterPro" id="IPR005886">
    <property type="entry name" value="UDP_G4E"/>
</dbReference>
<organism evidence="12 13">
    <name type="scientific">Roseivivax halotolerans</name>
    <dbReference type="NCBI Taxonomy" id="93684"/>
    <lineage>
        <taxon>Bacteria</taxon>
        <taxon>Pseudomonadati</taxon>
        <taxon>Pseudomonadota</taxon>
        <taxon>Alphaproteobacteria</taxon>
        <taxon>Rhodobacterales</taxon>
        <taxon>Roseobacteraceae</taxon>
        <taxon>Roseivivax</taxon>
    </lineage>
</organism>
<reference evidence="13" key="1">
    <citation type="submission" date="2016-10" db="EMBL/GenBank/DDBJ databases">
        <authorList>
            <person name="Varghese N."/>
            <person name="Submissions S."/>
        </authorList>
    </citation>
    <scope>NUCLEOTIDE SEQUENCE [LARGE SCALE GENOMIC DNA]</scope>
    <source>
        <strain evidence="13">JCM 10271</strain>
    </source>
</reference>
<dbReference type="NCBIfam" id="TIGR01179">
    <property type="entry name" value="galE"/>
    <property type="match status" value="1"/>
</dbReference>
<dbReference type="EMBL" id="FOXV01000018">
    <property type="protein sequence ID" value="SFQ67290.1"/>
    <property type="molecule type" value="Genomic_DNA"/>
</dbReference>
<evidence type="ECO:0000256" key="7">
    <source>
        <dbReference type="ARBA" id="ARBA00023027"/>
    </source>
</evidence>
<evidence type="ECO:0000256" key="10">
    <source>
        <dbReference type="RuleBase" id="RU366046"/>
    </source>
</evidence>
<dbReference type="RefSeq" id="WP_093015529.1">
    <property type="nucleotide sequence ID" value="NZ_FOXV01000018.1"/>
</dbReference>
<feature type="domain" description="NAD-dependent epimerase/dehydratase" evidence="11">
    <location>
        <begin position="5"/>
        <end position="254"/>
    </location>
</feature>
<proteinExistence type="inferred from homology"/>
<keyword evidence="7 10" id="KW-0520">NAD</keyword>
<protein>
    <recommendedName>
        <fullName evidence="6 10">UDP-glucose 4-epimerase</fullName>
        <ecNumber evidence="5 10">5.1.3.2</ecNumber>
    </recommendedName>
</protein>
<dbReference type="GO" id="GO:0003978">
    <property type="term" value="F:UDP-glucose 4-epimerase activity"/>
    <property type="evidence" value="ECO:0007669"/>
    <property type="project" value="UniProtKB-UniRule"/>
</dbReference>
<evidence type="ECO:0000256" key="5">
    <source>
        <dbReference type="ARBA" id="ARBA00013189"/>
    </source>
</evidence>
<dbReference type="GO" id="GO:0033499">
    <property type="term" value="P:galactose catabolic process via UDP-galactose, Leloir pathway"/>
    <property type="evidence" value="ECO:0007669"/>
    <property type="project" value="TreeGrafter"/>
</dbReference>